<evidence type="ECO:0000256" key="1">
    <source>
        <dbReference type="ARBA" id="ARBA00004141"/>
    </source>
</evidence>
<feature type="transmembrane region" description="Helical" evidence="7">
    <location>
        <begin position="233"/>
        <end position="254"/>
    </location>
</feature>
<keyword evidence="4 7" id="KW-0812">Transmembrane</keyword>
<evidence type="ECO:0000256" key="3">
    <source>
        <dbReference type="ARBA" id="ARBA00022679"/>
    </source>
</evidence>
<evidence type="ECO:0000313" key="10">
    <source>
        <dbReference type="Proteomes" id="UP000297998"/>
    </source>
</evidence>
<evidence type="ECO:0000259" key="8">
    <source>
        <dbReference type="Pfam" id="PF00535"/>
    </source>
</evidence>
<dbReference type="Gene3D" id="3.90.550.10">
    <property type="entry name" value="Spore Coat Polysaccharide Biosynthesis Protein SpsA, Chain A"/>
    <property type="match status" value="1"/>
</dbReference>
<comment type="subcellular location">
    <subcellularLocation>
        <location evidence="1">Membrane</location>
        <topology evidence="1">Multi-pass membrane protein</topology>
    </subcellularLocation>
</comment>
<evidence type="ECO:0000256" key="6">
    <source>
        <dbReference type="ARBA" id="ARBA00023136"/>
    </source>
</evidence>
<accession>A0A4Z1C1Y4</accession>
<keyword evidence="2" id="KW-0328">Glycosyltransferase</keyword>
<dbReference type="EMBL" id="SRPE01000007">
    <property type="protein sequence ID" value="TGN26391.1"/>
    <property type="molecule type" value="Genomic_DNA"/>
</dbReference>
<keyword evidence="6 7" id="KW-0472">Membrane</keyword>
<keyword evidence="5 7" id="KW-1133">Transmembrane helix</keyword>
<organism evidence="9 10">
    <name type="scientific">Empedobacter tilapiae</name>
    <dbReference type="NCBI Taxonomy" id="2491114"/>
    <lineage>
        <taxon>Bacteria</taxon>
        <taxon>Pseudomonadati</taxon>
        <taxon>Bacteroidota</taxon>
        <taxon>Flavobacteriia</taxon>
        <taxon>Flavobacteriales</taxon>
        <taxon>Weeksellaceae</taxon>
        <taxon>Empedobacter</taxon>
    </lineage>
</organism>
<dbReference type="InterPro" id="IPR001173">
    <property type="entry name" value="Glyco_trans_2-like"/>
</dbReference>
<sequence>MKTISLIVPVYNEEATIEVFLNETFVFYNNSINKSKYLLEIVFINDGSKDSTLSLLIENFSKYNNIHIVDFSRNFGKENALFAGLSYAKGDIVIPIDVDLQDPLIVISEMLTKYEEGFDVVLAKRIDRNSDSFLKRISANLFYDLYNSLVDVKLESNVGDFRLMDKQVVEEILKLKENQLFMKGLFNWVGFKTTIVEYTREERIAGSTKFNFLKLFKLALDGITSFSNFPLKLFLYFGLIIAVFSIVFGLKIIIEKIFFGISEHGYASLITAITFIGSIQLIGIGILGEYIGRIFLEVKQRPKFIVKKYYTK</sequence>
<dbReference type="GO" id="GO:0016757">
    <property type="term" value="F:glycosyltransferase activity"/>
    <property type="evidence" value="ECO:0007669"/>
    <property type="project" value="UniProtKB-KW"/>
</dbReference>
<dbReference type="InterPro" id="IPR050256">
    <property type="entry name" value="Glycosyltransferase_2"/>
</dbReference>
<evidence type="ECO:0000256" key="5">
    <source>
        <dbReference type="ARBA" id="ARBA00022989"/>
    </source>
</evidence>
<dbReference type="PANTHER" id="PTHR48090">
    <property type="entry name" value="UNDECAPRENYL-PHOSPHATE 4-DEOXY-4-FORMAMIDO-L-ARABINOSE TRANSFERASE-RELATED"/>
    <property type="match status" value="1"/>
</dbReference>
<dbReference type="CDD" id="cd04187">
    <property type="entry name" value="DPM1_like_bac"/>
    <property type="match status" value="1"/>
</dbReference>
<dbReference type="Proteomes" id="UP000297998">
    <property type="component" value="Unassembled WGS sequence"/>
</dbReference>
<dbReference type="SUPFAM" id="SSF53448">
    <property type="entry name" value="Nucleotide-diphospho-sugar transferases"/>
    <property type="match status" value="1"/>
</dbReference>
<evidence type="ECO:0000313" key="9">
    <source>
        <dbReference type="EMBL" id="TGN26391.1"/>
    </source>
</evidence>
<comment type="caution">
    <text evidence="9">The sequence shown here is derived from an EMBL/GenBank/DDBJ whole genome shotgun (WGS) entry which is preliminary data.</text>
</comment>
<evidence type="ECO:0000256" key="4">
    <source>
        <dbReference type="ARBA" id="ARBA00022692"/>
    </source>
</evidence>
<dbReference type="RefSeq" id="WP_135835895.1">
    <property type="nucleotide sequence ID" value="NZ_SRPE01000007.1"/>
</dbReference>
<keyword evidence="10" id="KW-1185">Reference proteome</keyword>
<evidence type="ECO:0000256" key="7">
    <source>
        <dbReference type="SAM" id="Phobius"/>
    </source>
</evidence>
<feature type="domain" description="Glycosyltransferase 2-like" evidence="8">
    <location>
        <begin position="5"/>
        <end position="172"/>
    </location>
</feature>
<dbReference type="Pfam" id="PF00535">
    <property type="entry name" value="Glycos_transf_2"/>
    <property type="match status" value="1"/>
</dbReference>
<dbReference type="AlphaFoldDB" id="A0A4Z1C1Y4"/>
<dbReference type="GO" id="GO:0005886">
    <property type="term" value="C:plasma membrane"/>
    <property type="evidence" value="ECO:0007669"/>
    <property type="project" value="TreeGrafter"/>
</dbReference>
<name>A0A4Z1C1Y4_9FLAO</name>
<gene>
    <name evidence="9" type="ORF">E4J94_11210</name>
</gene>
<proteinExistence type="predicted"/>
<dbReference type="InterPro" id="IPR029044">
    <property type="entry name" value="Nucleotide-diphossugar_trans"/>
</dbReference>
<evidence type="ECO:0000256" key="2">
    <source>
        <dbReference type="ARBA" id="ARBA00022676"/>
    </source>
</evidence>
<feature type="transmembrane region" description="Helical" evidence="7">
    <location>
        <begin position="266"/>
        <end position="291"/>
    </location>
</feature>
<dbReference type="OrthoDB" id="9807778at2"/>
<dbReference type="PANTHER" id="PTHR48090:SF1">
    <property type="entry name" value="PROPHAGE BACTOPRENOL GLUCOSYL TRANSFERASE HOMOLOG"/>
    <property type="match status" value="1"/>
</dbReference>
<reference evidence="9 10" key="1">
    <citation type="submission" date="2019-03" db="EMBL/GenBank/DDBJ databases">
        <title>Empedobacter tilapiae sp. nov., isolated from an intestine of Nile tilapia Oreochromis niloticus.</title>
        <authorList>
            <person name="Kim Y.-O."/>
            <person name="Yoon J.-H."/>
        </authorList>
    </citation>
    <scope>NUCLEOTIDE SEQUENCE [LARGE SCALE GENOMIC DNA]</scope>
    <source>
        <strain evidence="9 10">MRS2</strain>
    </source>
</reference>
<protein>
    <submittedName>
        <fullName evidence="9">Glycosyltransferase</fullName>
    </submittedName>
</protein>
<keyword evidence="3 9" id="KW-0808">Transferase</keyword>